<comment type="similarity">
    <text evidence="1 5">Belongs to the peptidase S8 family.</text>
</comment>
<dbReference type="Gene3D" id="2.60.120.380">
    <property type="match status" value="1"/>
</dbReference>
<dbReference type="RefSeq" id="WP_026636600.1">
    <property type="nucleotide sequence ID" value="NZ_FONH01000002.1"/>
</dbReference>
<comment type="caution">
    <text evidence="5">Lacks conserved residue(s) required for the propagation of feature annotation.</text>
</comment>
<gene>
    <name evidence="9" type="ORF">SAMN02799615_00800</name>
</gene>
<evidence type="ECO:0000256" key="1">
    <source>
        <dbReference type="ARBA" id="ARBA00011073"/>
    </source>
</evidence>
<dbReference type="PROSITE" id="PS00136">
    <property type="entry name" value="SUBTILASE_ASP"/>
    <property type="match status" value="1"/>
</dbReference>
<keyword evidence="4" id="KW-0720">Serine protease</keyword>
<protein>
    <submittedName>
        <fullName evidence="9">Serine protease</fullName>
    </submittedName>
</protein>
<dbReference type="InterPro" id="IPR050131">
    <property type="entry name" value="Peptidase_S8_subtilisin-like"/>
</dbReference>
<dbReference type="InterPro" id="IPR036852">
    <property type="entry name" value="Peptidase_S8/S53_dom_sf"/>
</dbReference>
<dbReference type="AlphaFoldDB" id="A0A1I1ZV54"/>
<dbReference type="PROSITE" id="PS51892">
    <property type="entry name" value="SUBTILASE"/>
    <property type="match status" value="1"/>
</dbReference>
<evidence type="ECO:0000313" key="9">
    <source>
        <dbReference type="EMBL" id="SFE34513.1"/>
    </source>
</evidence>
<proteinExistence type="inferred from homology"/>
<feature type="chain" id="PRO_5011629654" evidence="7">
    <location>
        <begin position="27"/>
        <end position="626"/>
    </location>
</feature>
<reference evidence="10" key="1">
    <citation type="submission" date="2016-10" db="EMBL/GenBank/DDBJ databases">
        <authorList>
            <person name="Varghese N."/>
            <person name="Submissions S."/>
        </authorList>
    </citation>
    <scope>NUCLEOTIDE SEQUENCE [LARGE SCALE GENOMIC DNA]</scope>
    <source>
        <strain evidence="10">UNC178MFTsu3.1</strain>
    </source>
</reference>
<dbReference type="PROSITE" id="PS00137">
    <property type="entry name" value="SUBTILASE_HIS"/>
    <property type="match status" value="1"/>
</dbReference>
<dbReference type="InterPro" id="IPR023827">
    <property type="entry name" value="Peptidase_S8_Asp-AS"/>
</dbReference>
<evidence type="ECO:0000256" key="7">
    <source>
        <dbReference type="SAM" id="SignalP"/>
    </source>
</evidence>
<keyword evidence="3" id="KW-0378">Hydrolase</keyword>
<evidence type="ECO:0000256" key="6">
    <source>
        <dbReference type="SAM" id="MobiDB-lite"/>
    </source>
</evidence>
<keyword evidence="7" id="KW-0732">Signal</keyword>
<organism evidence="9 10">
    <name type="scientific">Dyella marensis</name>
    <dbReference type="NCBI Taxonomy" id="500610"/>
    <lineage>
        <taxon>Bacteria</taxon>
        <taxon>Pseudomonadati</taxon>
        <taxon>Pseudomonadota</taxon>
        <taxon>Gammaproteobacteria</taxon>
        <taxon>Lysobacterales</taxon>
        <taxon>Rhodanobacteraceae</taxon>
        <taxon>Dyella</taxon>
    </lineage>
</organism>
<feature type="signal peptide" evidence="7">
    <location>
        <begin position="1"/>
        <end position="26"/>
    </location>
</feature>
<keyword evidence="10" id="KW-1185">Reference proteome</keyword>
<keyword evidence="2 9" id="KW-0645">Protease</keyword>
<dbReference type="Pfam" id="PF00082">
    <property type="entry name" value="Peptidase_S8"/>
    <property type="match status" value="1"/>
</dbReference>
<dbReference type="GO" id="GO:0004252">
    <property type="term" value="F:serine-type endopeptidase activity"/>
    <property type="evidence" value="ECO:0007669"/>
    <property type="project" value="InterPro"/>
</dbReference>
<evidence type="ECO:0000256" key="2">
    <source>
        <dbReference type="ARBA" id="ARBA00022670"/>
    </source>
</evidence>
<dbReference type="EMBL" id="FONH01000002">
    <property type="protein sequence ID" value="SFE34513.1"/>
    <property type="molecule type" value="Genomic_DNA"/>
</dbReference>
<dbReference type="GO" id="GO:0006508">
    <property type="term" value="P:proteolysis"/>
    <property type="evidence" value="ECO:0007669"/>
    <property type="project" value="UniProtKB-KW"/>
</dbReference>
<dbReference type="Proteomes" id="UP000199477">
    <property type="component" value="Unassembled WGS sequence"/>
</dbReference>
<accession>A0A1I1ZV54</accession>
<dbReference type="PANTHER" id="PTHR43806">
    <property type="entry name" value="PEPTIDASE S8"/>
    <property type="match status" value="1"/>
</dbReference>
<dbReference type="PRINTS" id="PR00723">
    <property type="entry name" value="SUBTILISIN"/>
</dbReference>
<evidence type="ECO:0000313" key="10">
    <source>
        <dbReference type="Proteomes" id="UP000199477"/>
    </source>
</evidence>
<dbReference type="PANTHER" id="PTHR43806:SF11">
    <property type="entry name" value="CEREVISIN-RELATED"/>
    <property type="match status" value="1"/>
</dbReference>
<evidence type="ECO:0000256" key="3">
    <source>
        <dbReference type="ARBA" id="ARBA00022801"/>
    </source>
</evidence>
<feature type="domain" description="Peptidase S8/S53" evidence="8">
    <location>
        <begin position="189"/>
        <end position="500"/>
    </location>
</feature>
<dbReference type="SUPFAM" id="SSF52743">
    <property type="entry name" value="Subtilisin-like"/>
    <property type="match status" value="1"/>
</dbReference>
<evidence type="ECO:0000256" key="5">
    <source>
        <dbReference type="PROSITE-ProRule" id="PRU01240"/>
    </source>
</evidence>
<dbReference type="InterPro" id="IPR022398">
    <property type="entry name" value="Peptidase_S8_His-AS"/>
</dbReference>
<dbReference type="Gene3D" id="3.40.50.200">
    <property type="entry name" value="Peptidase S8/S53 domain"/>
    <property type="match status" value="1"/>
</dbReference>
<dbReference type="InterPro" id="IPR015500">
    <property type="entry name" value="Peptidase_S8_subtilisin-rel"/>
</dbReference>
<dbReference type="STRING" id="500610.SAMN02799615_00800"/>
<evidence type="ECO:0000256" key="4">
    <source>
        <dbReference type="ARBA" id="ARBA00022825"/>
    </source>
</evidence>
<dbReference type="InterPro" id="IPR000209">
    <property type="entry name" value="Peptidase_S8/S53_dom"/>
</dbReference>
<evidence type="ECO:0000259" key="8">
    <source>
        <dbReference type="Pfam" id="PF00082"/>
    </source>
</evidence>
<sequence length="626" mass="64911">MNRHLLHLPMIAAATMLAMPFAQAHAGTDAARAIPGGLHHRAVTERFIVTYRQDSAEARDPHAAVRSVNFAVTRAGLDKPVPGAKRTGVERLSAGYVRKLALGGDLVRLSRPLNDVQAHGLMRAISADPAVLHVERDARLSALRDSPAATAVSPRMLTSDDQPFPTIRWNYDDPRGGANIAKAWELADGNDVVVAVLDTGIAWHPDLDLSLADAGYDFIRDAFTSGRPLDGRVPGGWDPGDWSNTPEYEECFDEPAGEASSWHGTRIAGIVAGLASSPLGGVGIARRAKVLPVRVLGHCGGNLADLADAIVWSAGGHVKGVPDNKHPAQVITLGLSVPSEDGCDEAMSLQAAIEEANRRGTVVVAAAGNGNGEVALTMPASCPGVIAVAANGITGQRVSDSNFGSGIALAAPGGGWTDGISNGLIWSTSNHGATVPAEPGYVASTGTGLAVAHVAGVAALMIGAVKQAYLPALTPEQIREWLVGTARIFPVAPDRPVGAGILDAHAAVVKALMGKAEPEPVMRLERGVPQPGHGIAAGASLLYAIEVPPGARYLNLRAFGGRGDVTLHAKAGQAPVADGTDADAASDRPGNNEAVVKPRPQPGIWYLRITARQAVDKLSVLGNYVL</sequence>
<feature type="region of interest" description="Disordered" evidence="6">
    <location>
        <begin position="573"/>
        <end position="597"/>
    </location>
</feature>
<name>A0A1I1ZV54_9GAMM</name>